<name>A0AAE1MRR0_9FABA</name>
<dbReference type="AlphaFoldDB" id="A0AAE1MRR0"/>
<dbReference type="PANTHER" id="PTHR47123">
    <property type="entry name" value="F-BOX PROTEIN SKIP23"/>
    <property type="match status" value="1"/>
</dbReference>
<dbReference type="PANTHER" id="PTHR47123:SF28">
    <property type="entry name" value="F-BOX DOMAIN-CONTAINING PROTEIN"/>
    <property type="match status" value="1"/>
</dbReference>
<dbReference type="Pfam" id="PF03478">
    <property type="entry name" value="Beta-prop_KIB1-4"/>
    <property type="match status" value="1"/>
</dbReference>
<feature type="domain" description="KIB1-4 beta-propeller" evidence="1">
    <location>
        <begin position="76"/>
        <end position="349"/>
    </location>
</feature>
<comment type="caution">
    <text evidence="2">The sequence shown here is derived from an EMBL/GenBank/DDBJ whole genome shotgun (WGS) entry which is preliminary data.</text>
</comment>
<dbReference type="InterPro" id="IPR051304">
    <property type="entry name" value="SCF_F-box_domain"/>
</dbReference>
<protein>
    <recommendedName>
        <fullName evidence="1">KIB1-4 beta-propeller domain-containing protein</fullName>
    </recommendedName>
</protein>
<evidence type="ECO:0000313" key="2">
    <source>
        <dbReference type="EMBL" id="KAK4271328.1"/>
    </source>
</evidence>
<keyword evidence="3" id="KW-1185">Reference proteome</keyword>
<evidence type="ECO:0000259" key="1">
    <source>
        <dbReference type="Pfam" id="PF03478"/>
    </source>
</evidence>
<dbReference type="InterPro" id="IPR005174">
    <property type="entry name" value="KIB1-4_b-propeller"/>
</dbReference>
<accession>A0AAE1MRR0</accession>
<organism evidence="2 3">
    <name type="scientific">Acacia crassicarpa</name>
    <name type="common">northern wattle</name>
    <dbReference type="NCBI Taxonomy" id="499986"/>
    <lineage>
        <taxon>Eukaryota</taxon>
        <taxon>Viridiplantae</taxon>
        <taxon>Streptophyta</taxon>
        <taxon>Embryophyta</taxon>
        <taxon>Tracheophyta</taxon>
        <taxon>Spermatophyta</taxon>
        <taxon>Magnoliopsida</taxon>
        <taxon>eudicotyledons</taxon>
        <taxon>Gunneridae</taxon>
        <taxon>Pentapetalae</taxon>
        <taxon>rosids</taxon>
        <taxon>fabids</taxon>
        <taxon>Fabales</taxon>
        <taxon>Fabaceae</taxon>
        <taxon>Caesalpinioideae</taxon>
        <taxon>mimosoid clade</taxon>
        <taxon>Acacieae</taxon>
        <taxon>Acacia</taxon>
    </lineage>
</organism>
<dbReference type="EMBL" id="JAWXYG010000005">
    <property type="protein sequence ID" value="KAK4271328.1"/>
    <property type="molecule type" value="Genomic_DNA"/>
</dbReference>
<proteinExistence type="predicted"/>
<dbReference type="Proteomes" id="UP001293593">
    <property type="component" value="Unassembled WGS sequence"/>
</dbReference>
<evidence type="ECO:0000313" key="3">
    <source>
        <dbReference type="Proteomes" id="UP001293593"/>
    </source>
</evidence>
<reference evidence="2" key="1">
    <citation type="submission" date="2023-10" db="EMBL/GenBank/DDBJ databases">
        <title>Chromosome-level genome of the transformable northern wattle, Acacia crassicarpa.</title>
        <authorList>
            <person name="Massaro I."/>
            <person name="Sinha N.R."/>
            <person name="Poethig S."/>
            <person name="Leichty A.R."/>
        </authorList>
    </citation>
    <scope>NUCLEOTIDE SEQUENCE</scope>
    <source>
        <strain evidence="2">Acra3RX</strain>
        <tissue evidence="2">Leaf</tissue>
    </source>
</reference>
<gene>
    <name evidence="2" type="ORF">QN277_020038</name>
</gene>
<sequence length="379" mass="43394">MDDDQSVDWSDLPKELWPMIGKCFDSNIDLLRFRSTCNLWRRSSVRPSVRPSLAAPPGFTAIIATSSVEKPLILTTIYRLEPSDLSKTLSTSSPSKSWLIKVEESRYGRLCLLDPFTSNRLSHFRTRYPFGSFPKWLNLSNFRFVELIKTYSTPLNDSGMRLFGPPCPEIGRKVVGFPNFAWTRVENCKFFSVTKDGKLGFSKIGDDEWTLVDDKNFYYDDLIVHKGQLYAVDRWGTIFWIDCSSSSSSSLKLVQFSPPLFALGKKKHLVESCGSLYVVDMHVEGDPNNTRGTYYEVSDLKVYKLDEEWGRWLDVKSLDGRAFVLSKDCNLSLSAEDYHGCEENCIYFCYRGGASMFNLRNSTFCTPKVFWPCPTLFNL</sequence>